<keyword evidence="2" id="KW-1185">Reference proteome</keyword>
<sequence length="155" mass="17935">MAKTTQPSKNGNDGQLKRKPWNKLSQHQRRRAQKKMDRRAEAHEALEEEVGDPDEALREARRRTRATRKERKRESREKQAADDKMAAERHTEATFWAAYHEVIDACKPTKQELLAVASDRPDAQRVIKETVKAHRSWVQAVMKAYVYSGVPLDCS</sequence>
<proteinExistence type="predicted"/>
<organism evidence="1 2">
    <name type="scientific">Boeremia exigua</name>
    <dbReference type="NCBI Taxonomy" id="749465"/>
    <lineage>
        <taxon>Eukaryota</taxon>
        <taxon>Fungi</taxon>
        <taxon>Dikarya</taxon>
        <taxon>Ascomycota</taxon>
        <taxon>Pezizomycotina</taxon>
        <taxon>Dothideomycetes</taxon>
        <taxon>Pleosporomycetidae</taxon>
        <taxon>Pleosporales</taxon>
        <taxon>Pleosporineae</taxon>
        <taxon>Didymellaceae</taxon>
        <taxon>Boeremia</taxon>
    </lineage>
</organism>
<accession>A0ACC2I737</accession>
<gene>
    <name evidence="1" type="ORF">OPT61_g6298</name>
</gene>
<evidence type="ECO:0000313" key="1">
    <source>
        <dbReference type="EMBL" id="KAJ8110999.1"/>
    </source>
</evidence>
<protein>
    <submittedName>
        <fullName evidence="1">Uncharacterized protein</fullName>
    </submittedName>
</protein>
<evidence type="ECO:0000313" key="2">
    <source>
        <dbReference type="Proteomes" id="UP001153331"/>
    </source>
</evidence>
<dbReference type="Proteomes" id="UP001153331">
    <property type="component" value="Unassembled WGS sequence"/>
</dbReference>
<dbReference type="EMBL" id="JAPHNI010000446">
    <property type="protein sequence ID" value="KAJ8110999.1"/>
    <property type="molecule type" value="Genomic_DNA"/>
</dbReference>
<comment type="caution">
    <text evidence="1">The sequence shown here is derived from an EMBL/GenBank/DDBJ whole genome shotgun (WGS) entry which is preliminary data.</text>
</comment>
<reference evidence="1" key="1">
    <citation type="submission" date="2022-11" db="EMBL/GenBank/DDBJ databases">
        <title>Genome Sequence of Boeremia exigua.</title>
        <authorList>
            <person name="Buettner E."/>
        </authorList>
    </citation>
    <scope>NUCLEOTIDE SEQUENCE</scope>
    <source>
        <strain evidence="1">CU02</strain>
    </source>
</reference>
<name>A0ACC2I737_9PLEO</name>